<dbReference type="RefSeq" id="WP_146992694.1">
    <property type="nucleotide sequence ID" value="NZ_VITY01000022.1"/>
</dbReference>
<dbReference type="Pfam" id="PF19878">
    <property type="entry name" value="DUF6351"/>
    <property type="match status" value="1"/>
</dbReference>
<dbReference type="EMBL" id="VITY01000022">
    <property type="protein sequence ID" value="TWB87258.1"/>
    <property type="molecule type" value="Genomic_DNA"/>
</dbReference>
<dbReference type="SUPFAM" id="SSF53474">
    <property type="entry name" value="alpha/beta-Hydrolases"/>
    <property type="match status" value="1"/>
</dbReference>
<reference evidence="2 3" key="1">
    <citation type="submission" date="2019-06" db="EMBL/GenBank/DDBJ databases">
        <title>Genomic Encyclopedia of Type Strains, Phase IV (KMG-V): Genome sequencing to study the core and pangenomes of soil and plant-associated prokaryotes.</title>
        <authorList>
            <person name="Whitman W."/>
        </authorList>
    </citation>
    <scope>NUCLEOTIDE SEQUENCE [LARGE SCALE GENOMIC DNA]</scope>
    <source>
        <strain evidence="2 3">BR 10355</strain>
    </source>
</reference>
<dbReference type="OrthoDB" id="3078806at2"/>
<dbReference type="InterPro" id="IPR029058">
    <property type="entry name" value="AB_hydrolase_fold"/>
</dbReference>
<evidence type="ECO:0000259" key="1">
    <source>
        <dbReference type="Pfam" id="PF19878"/>
    </source>
</evidence>
<protein>
    <recommendedName>
        <fullName evidence="1">DUF6351 domain-containing protein</fullName>
    </recommendedName>
</protein>
<dbReference type="InterPro" id="IPR045556">
    <property type="entry name" value="DUF6351"/>
</dbReference>
<sequence>MTPVIFGESSPAATLWTSVWRTVLAALAYIVLVTHTAVADPSQTGGDVVLRTISSRADSASGGDVLIELRSPNSSTWIAHFNGRDVSSSFRPTKASHAYVALLDGLKNGKNILEILVDGTVRSTLEIVGHPLAGPIFSGPHQQPFICETDVDGLGPAIDRDCNAKTIVQYYYKSTEPVSQKPDIQLILATINRTTSKSLPQGFKPYDTSAPPPADMAKTVTSEGNTVNYVIRRELGVINRAVYEIQFLHQPGDPLPTPWARPKGGWNGRLVYEFGGGCSAGYRQGTLIPSGDNPQLVLAQGYALATSTLNIAENNCNDRVSAETLSMVREHFIKSYGMPVHTIGFGASGGAIQVHMIAQNYPGLLDGIIPKMSFPDMLTTDLRRTDCILLDRAFRNSGDAWSEQQKTAVSGFATWHDCLEIARRAPSETAKGRYTEKCDASIPPELVYDHITNPTGARCDYFSTEKNVFGFDRETGLVRRPLDNIGVQYGLRAFNDAKISAEQFIDLNENVGGIDGDGLIVSARTRANTDALKIAYTQGLVVTGGGGLSQIPIIDWRYYVDDRANLHDAFRSYAMRARLSAANGDADNQVILVDPAFDYFHISGRLDPNDGQYSRREGELIRQMDRWLDNVSADASSRTEHEKVVANKPSDLVDGCWTLEGERISEPASYGGHRKCNDIYPSHADPRIAAGGPVSDDVLKCQLKPIDSAEYLQPLTADQLARLKVVFPSGVCDWGRPGVGQEITKSTWRFY</sequence>
<organism evidence="2 3">
    <name type="scientific">Bradyrhizobium macuxiense</name>
    <dbReference type="NCBI Taxonomy" id="1755647"/>
    <lineage>
        <taxon>Bacteria</taxon>
        <taxon>Pseudomonadati</taxon>
        <taxon>Pseudomonadota</taxon>
        <taxon>Alphaproteobacteria</taxon>
        <taxon>Hyphomicrobiales</taxon>
        <taxon>Nitrobacteraceae</taxon>
        <taxon>Bradyrhizobium</taxon>
    </lineage>
</organism>
<feature type="domain" description="DUF6351" evidence="1">
    <location>
        <begin position="51"/>
        <end position="742"/>
    </location>
</feature>
<name>A0A560KVH8_9BRAD</name>
<keyword evidence="3" id="KW-1185">Reference proteome</keyword>
<comment type="caution">
    <text evidence="2">The sequence shown here is derived from an EMBL/GenBank/DDBJ whole genome shotgun (WGS) entry which is preliminary data.</text>
</comment>
<dbReference type="AlphaFoldDB" id="A0A560KVH8"/>
<dbReference type="Proteomes" id="UP000321304">
    <property type="component" value="Unassembled WGS sequence"/>
</dbReference>
<evidence type="ECO:0000313" key="2">
    <source>
        <dbReference type="EMBL" id="TWB87258.1"/>
    </source>
</evidence>
<evidence type="ECO:0000313" key="3">
    <source>
        <dbReference type="Proteomes" id="UP000321304"/>
    </source>
</evidence>
<gene>
    <name evidence="2" type="ORF">FBZ93_12239</name>
</gene>
<accession>A0A560KVH8</accession>
<proteinExistence type="predicted"/>